<evidence type="ECO:0008006" key="3">
    <source>
        <dbReference type="Google" id="ProtNLM"/>
    </source>
</evidence>
<proteinExistence type="predicted"/>
<organism evidence="1 2">
    <name type="scientific">Microbacterium azadirachtae</name>
    <dbReference type="NCBI Taxonomy" id="582680"/>
    <lineage>
        <taxon>Bacteria</taxon>
        <taxon>Bacillati</taxon>
        <taxon>Actinomycetota</taxon>
        <taxon>Actinomycetes</taxon>
        <taxon>Micrococcales</taxon>
        <taxon>Microbacteriaceae</taxon>
        <taxon>Microbacterium</taxon>
    </lineage>
</organism>
<dbReference type="Proteomes" id="UP000033740">
    <property type="component" value="Unassembled WGS sequence"/>
</dbReference>
<evidence type="ECO:0000313" key="2">
    <source>
        <dbReference type="Proteomes" id="UP000033740"/>
    </source>
</evidence>
<name>A0A0F0LID5_9MICO</name>
<evidence type="ECO:0000313" key="1">
    <source>
        <dbReference type="EMBL" id="KJL31286.1"/>
    </source>
</evidence>
<dbReference type="RefSeq" id="WP_152642217.1">
    <property type="nucleotide sequence ID" value="NZ_JYIX01000039.1"/>
</dbReference>
<reference evidence="1 2" key="1">
    <citation type="submission" date="2015-02" db="EMBL/GenBank/DDBJ databases">
        <title>Draft genome sequences of ten Microbacterium spp. with emphasis on heavy metal contaminated environments.</title>
        <authorList>
            <person name="Corretto E."/>
        </authorList>
    </citation>
    <scope>NUCLEOTIDE SEQUENCE [LARGE SCALE GENOMIC DNA]</scope>
    <source>
        <strain evidence="1 2">ARN176</strain>
    </source>
</reference>
<dbReference type="PATRIC" id="fig|582680.6.peg.3492"/>
<comment type="caution">
    <text evidence="1">The sequence shown here is derived from an EMBL/GenBank/DDBJ whole genome shotgun (WGS) entry which is preliminary data.</text>
</comment>
<protein>
    <recommendedName>
        <fullName evidence="3">HNH endonuclease</fullName>
    </recommendedName>
</protein>
<gene>
    <name evidence="1" type="ORF">RS86_03405</name>
</gene>
<accession>A0A0F0LID5</accession>
<dbReference type="EMBL" id="JYIX01000039">
    <property type="protein sequence ID" value="KJL31286.1"/>
    <property type="molecule type" value="Genomic_DNA"/>
</dbReference>
<sequence length="175" mass="19962">MRQNREQAEATASEKRCGTCNQVKPLTEFNRKSSRIDGRQEVCRACNRESSRRYYRENRDRHLAVIRARTHAQRHESRAFVADYLADHPCVGCGVEDLRVLDFDHRPNSGKRDGVMQLVRDGFSIAIIADEIAKCDVRCRNCHAIVTYERMGGNWRSIAMALRHVDACAATAPTL</sequence>
<dbReference type="AlphaFoldDB" id="A0A0F0LID5"/>
<keyword evidence="2" id="KW-1185">Reference proteome</keyword>